<dbReference type="AlphaFoldDB" id="A0AA38PZJ5"/>
<evidence type="ECO:0000313" key="4">
    <source>
        <dbReference type="Proteomes" id="UP001163850"/>
    </source>
</evidence>
<sequence>MLKPPIQNRSPAISPTHIPPPMHPTMHYGSSSPVTPPGYATTTAPMESITYVFEPRQGESAMVLRPAARIWQDVRHPYYISVNLNCFTPSSHITLIRKHGQQGELVGDFEIAAKDSKNASTVFFRGIEHPVDEVLVNSSRLFRNQWTWKHTESHLVLYWDDSLGGNTIACFKSKDRTNANLLAKFVPRSHMRRPGREVEFTKLEMTPGGHEVFEDVLISALIIERLRTNA</sequence>
<dbReference type="InterPro" id="IPR046528">
    <property type="entry name" value="DUF6593"/>
</dbReference>
<dbReference type="EMBL" id="MU801985">
    <property type="protein sequence ID" value="KAJ3984570.1"/>
    <property type="molecule type" value="Genomic_DNA"/>
</dbReference>
<dbReference type="Proteomes" id="UP001163850">
    <property type="component" value="Unassembled WGS sequence"/>
</dbReference>
<reference evidence="3" key="1">
    <citation type="submission" date="2022-08" db="EMBL/GenBank/DDBJ databases">
        <authorList>
            <consortium name="DOE Joint Genome Institute"/>
            <person name="Min B."/>
            <person name="Riley R."/>
            <person name="Sierra-Patev S."/>
            <person name="Naranjo-Ortiz M."/>
            <person name="Looney B."/>
            <person name="Konkel Z."/>
            <person name="Slot J.C."/>
            <person name="Sakamoto Y."/>
            <person name="Steenwyk J.L."/>
            <person name="Rokas A."/>
            <person name="Carro J."/>
            <person name="Camarero S."/>
            <person name="Ferreira P."/>
            <person name="Molpeceres G."/>
            <person name="Ruiz-Duenas F.J."/>
            <person name="Serrano A."/>
            <person name="Henrissat B."/>
            <person name="Drula E."/>
            <person name="Hughes K.W."/>
            <person name="Mata J.L."/>
            <person name="Ishikawa N.K."/>
            <person name="Vargas-Isla R."/>
            <person name="Ushijima S."/>
            <person name="Smith C.A."/>
            <person name="Ahrendt S."/>
            <person name="Andreopoulos W."/>
            <person name="He G."/>
            <person name="Labutti K."/>
            <person name="Lipzen A."/>
            <person name="Ng V."/>
            <person name="Sandor L."/>
            <person name="Barry K."/>
            <person name="Martinez A.T."/>
            <person name="Xiao Y."/>
            <person name="Gibbons J.G."/>
            <person name="Terashima K."/>
            <person name="Hibbett D.S."/>
            <person name="Grigoriev I.V."/>
        </authorList>
    </citation>
    <scope>NUCLEOTIDE SEQUENCE</scope>
    <source>
        <strain evidence="3">TFB7829</strain>
    </source>
</reference>
<protein>
    <recommendedName>
        <fullName evidence="2">DUF6593 domain-containing protein</fullName>
    </recommendedName>
</protein>
<organism evidence="3 4">
    <name type="scientific">Lentinula detonsa</name>
    <dbReference type="NCBI Taxonomy" id="2804962"/>
    <lineage>
        <taxon>Eukaryota</taxon>
        <taxon>Fungi</taxon>
        <taxon>Dikarya</taxon>
        <taxon>Basidiomycota</taxon>
        <taxon>Agaricomycotina</taxon>
        <taxon>Agaricomycetes</taxon>
        <taxon>Agaricomycetidae</taxon>
        <taxon>Agaricales</taxon>
        <taxon>Marasmiineae</taxon>
        <taxon>Omphalotaceae</taxon>
        <taxon>Lentinula</taxon>
    </lineage>
</organism>
<feature type="domain" description="DUF6593" evidence="2">
    <location>
        <begin position="88"/>
        <end position="227"/>
    </location>
</feature>
<accession>A0AA38PZJ5</accession>
<proteinExistence type="predicted"/>
<evidence type="ECO:0000256" key="1">
    <source>
        <dbReference type="SAM" id="MobiDB-lite"/>
    </source>
</evidence>
<dbReference type="Pfam" id="PF20236">
    <property type="entry name" value="DUF6593"/>
    <property type="match status" value="1"/>
</dbReference>
<evidence type="ECO:0000259" key="2">
    <source>
        <dbReference type="Pfam" id="PF20236"/>
    </source>
</evidence>
<evidence type="ECO:0000313" key="3">
    <source>
        <dbReference type="EMBL" id="KAJ3984570.1"/>
    </source>
</evidence>
<gene>
    <name evidence="3" type="ORF">F5890DRAFT_1655194</name>
</gene>
<name>A0AA38PZJ5_9AGAR</name>
<feature type="region of interest" description="Disordered" evidence="1">
    <location>
        <begin position="1"/>
        <end position="40"/>
    </location>
</feature>
<comment type="caution">
    <text evidence="3">The sequence shown here is derived from an EMBL/GenBank/DDBJ whole genome shotgun (WGS) entry which is preliminary data.</text>
</comment>